<dbReference type="Gene3D" id="3.40.50.1000">
    <property type="entry name" value="HAD superfamily/HAD-like"/>
    <property type="match status" value="1"/>
</dbReference>
<dbReference type="Pfam" id="PF00702">
    <property type="entry name" value="Hydrolase"/>
    <property type="match status" value="1"/>
</dbReference>
<dbReference type="InterPro" id="IPR021130">
    <property type="entry name" value="PRib-ATP_PPHydrolase-like"/>
</dbReference>
<dbReference type="OrthoDB" id="9797743at2"/>
<dbReference type="GO" id="GO:0005524">
    <property type="term" value="F:ATP binding"/>
    <property type="evidence" value="ECO:0007669"/>
    <property type="project" value="UniProtKB-KW"/>
</dbReference>
<evidence type="ECO:0000256" key="9">
    <source>
        <dbReference type="ARBA" id="ARBA00023102"/>
    </source>
</evidence>
<dbReference type="InterPro" id="IPR036412">
    <property type="entry name" value="HAD-like_sf"/>
</dbReference>
<evidence type="ECO:0000256" key="1">
    <source>
        <dbReference type="ARBA" id="ARBA00001460"/>
    </source>
</evidence>
<dbReference type="Pfam" id="PF01503">
    <property type="entry name" value="PRA-PH"/>
    <property type="match status" value="1"/>
</dbReference>
<evidence type="ECO:0000256" key="7">
    <source>
        <dbReference type="ARBA" id="ARBA00022801"/>
    </source>
</evidence>
<dbReference type="SUPFAM" id="SSF56784">
    <property type="entry name" value="HAD-like"/>
    <property type="match status" value="1"/>
</dbReference>
<dbReference type="GO" id="GO:0005737">
    <property type="term" value="C:cytoplasm"/>
    <property type="evidence" value="ECO:0007669"/>
    <property type="project" value="UniProtKB-SubCell"/>
</dbReference>
<dbReference type="InterPro" id="IPR023214">
    <property type="entry name" value="HAD_sf"/>
</dbReference>
<dbReference type="EC" id="3.6.1.31" evidence="3 10"/>
<keyword evidence="7 10" id="KW-0378">Hydrolase</keyword>
<dbReference type="SFLD" id="SFLDG01135">
    <property type="entry name" value="C1.5.6:_HAD__Beta-PGM__Phospha"/>
    <property type="match status" value="1"/>
</dbReference>
<evidence type="ECO:0000256" key="8">
    <source>
        <dbReference type="ARBA" id="ARBA00022840"/>
    </source>
</evidence>
<evidence type="ECO:0000313" key="11">
    <source>
        <dbReference type="EMBL" id="TWT29048.1"/>
    </source>
</evidence>
<evidence type="ECO:0000256" key="3">
    <source>
        <dbReference type="ARBA" id="ARBA00012414"/>
    </source>
</evidence>
<dbReference type="SFLD" id="SFLDG01129">
    <property type="entry name" value="C1.5:_HAD__Beta-PGM__Phosphata"/>
    <property type="match status" value="1"/>
</dbReference>
<comment type="similarity">
    <text evidence="10">Belongs to the PRA-PH family.</text>
</comment>
<organism evidence="11 12">
    <name type="scientific">Corynebacterium canis</name>
    <dbReference type="NCBI Taxonomy" id="679663"/>
    <lineage>
        <taxon>Bacteria</taxon>
        <taxon>Bacillati</taxon>
        <taxon>Actinomycetota</taxon>
        <taxon>Actinomycetes</taxon>
        <taxon>Mycobacteriales</taxon>
        <taxon>Corynebacteriaceae</taxon>
        <taxon>Corynebacterium</taxon>
    </lineage>
</organism>
<dbReference type="EMBL" id="VOHM01000001">
    <property type="protein sequence ID" value="TWT29048.1"/>
    <property type="molecule type" value="Genomic_DNA"/>
</dbReference>
<proteinExistence type="inferred from homology"/>
<keyword evidence="10" id="KW-0963">Cytoplasm</keyword>
<keyword evidence="8 10" id="KW-0067">ATP-binding</keyword>
<dbReference type="PANTHER" id="PTHR18901">
    <property type="entry name" value="2-DEOXYGLUCOSE-6-PHOSPHATE PHOSPHATASE 2"/>
    <property type="match status" value="1"/>
</dbReference>
<evidence type="ECO:0000256" key="6">
    <source>
        <dbReference type="ARBA" id="ARBA00022741"/>
    </source>
</evidence>
<dbReference type="GO" id="GO:0000105">
    <property type="term" value="P:L-histidine biosynthetic process"/>
    <property type="evidence" value="ECO:0007669"/>
    <property type="project" value="UniProtKB-UniRule"/>
</dbReference>
<keyword evidence="5 10" id="KW-0028">Amino-acid biosynthesis</keyword>
<dbReference type="InterPro" id="IPR006439">
    <property type="entry name" value="HAD-SF_hydro_IA"/>
</dbReference>
<dbReference type="InterPro" id="IPR023198">
    <property type="entry name" value="PGP-like_dom2"/>
</dbReference>
<evidence type="ECO:0000256" key="10">
    <source>
        <dbReference type="HAMAP-Rule" id="MF_01020"/>
    </source>
</evidence>
<name>A0A5C5USL5_9CORY</name>
<comment type="catalytic activity">
    <reaction evidence="1 10">
        <text>1-(5-phospho-beta-D-ribosyl)-ATP + H2O = 1-(5-phospho-beta-D-ribosyl)-5'-AMP + diphosphate + H(+)</text>
        <dbReference type="Rhea" id="RHEA:22828"/>
        <dbReference type="ChEBI" id="CHEBI:15377"/>
        <dbReference type="ChEBI" id="CHEBI:15378"/>
        <dbReference type="ChEBI" id="CHEBI:33019"/>
        <dbReference type="ChEBI" id="CHEBI:59457"/>
        <dbReference type="ChEBI" id="CHEBI:73183"/>
        <dbReference type="EC" id="3.6.1.31"/>
    </reaction>
</comment>
<keyword evidence="12" id="KW-1185">Reference proteome</keyword>
<dbReference type="PANTHER" id="PTHR18901:SF38">
    <property type="entry name" value="PSEUDOURIDINE-5'-PHOSPHATASE"/>
    <property type="match status" value="1"/>
</dbReference>
<dbReference type="AlphaFoldDB" id="A0A5C5USL5"/>
<dbReference type="NCBIfam" id="TIGR03188">
    <property type="entry name" value="histidine_hisI"/>
    <property type="match status" value="1"/>
</dbReference>
<dbReference type="NCBIfam" id="TIGR01509">
    <property type="entry name" value="HAD-SF-IA-v3"/>
    <property type="match status" value="1"/>
</dbReference>
<evidence type="ECO:0000256" key="2">
    <source>
        <dbReference type="ARBA" id="ARBA00005204"/>
    </source>
</evidence>
<comment type="pathway">
    <text evidence="2 10">Amino-acid biosynthesis; L-histidine biosynthesis; L-histidine from 5-phospho-alpha-D-ribose 1-diphosphate: step 2/9.</text>
</comment>
<protein>
    <recommendedName>
        <fullName evidence="4 10">Phosphoribosyl-ATP pyrophosphatase</fullName>
        <shortName evidence="10">PRA-PH</shortName>
        <ecNumber evidence="3 10">3.6.1.31</ecNumber>
    </recommendedName>
</protein>
<dbReference type="InterPro" id="IPR008179">
    <property type="entry name" value="HisE"/>
</dbReference>
<evidence type="ECO:0000313" key="12">
    <source>
        <dbReference type="Proteomes" id="UP000320791"/>
    </source>
</evidence>
<dbReference type="HAMAP" id="MF_01020">
    <property type="entry name" value="HisE"/>
    <property type="match status" value="1"/>
</dbReference>
<dbReference type="Gene3D" id="1.10.287.1080">
    <property type="entry name" value="MazG-like"/>
    <property type="match status" value="1"/>
</dbReference>
<keyword evidence="6 10" id="KW-0547">Nucleotide-binding</keyword>
<dbReference type="CDD" id="cd11547">
    <property type="entry name" value="NTP-PPase_HisE"/>
    <property type="match status" value="1"/>
</dbReference>
<dbReference type="Proteomes" id="UP000320791">
    <property type="component" value="Unassembled WGS sequence"/>
</dbReference>
<evidence type="ECO:0000256" key="4">
    <source>
        <dbReference type="ARBA" id="ARBA00013336"/>
    </source>
</evidence>
<gene>
    <name evidence="10" type="primary">hisE</name>
    <name evidence="11" type="ORF">FRX94_00550</name>
</gene>
<dbReference type="CDD" id="cd07505">
    <property type="entry name" value="HAD_BPGM-like"/>
    <property type="match status" value="1"/>
</dbReference>
<comment type="caution">
    <text evidence="11">The sequence shown here is derived from an EMBL/GenBank/DDBJ whole genome shotgun (WGS) entry which is preliminary data.</text>
</comment>
<evidence type="ECO:0000256" key="5">
    <source>
        <dbReference type="ARBA" id="ARBA00022605"/>
    </source>
</evidence>
<dbReference type="Gene3D" id="1.10.150.240">
    <property type="entry name" value="Putative phosphatase, domain 2"/>
    <property type="match status" value="1"/>
</dbReference>
<dbReference type="SUPFAM" id="SSF101386">
    <property type="entry name" value="all-alpha NTP pyrophosphatases"/>
    <property type="match status" value="1"/>
</dbReference>
<comment type="subcellular location">
    <subcellularLocation>
        <location evidence="10">Cytoplasm</location>
    </subcellularLocation>
</comment>
<accession>A0A5C5USL5</accession>
<reference evidence="11 12" key="1">
    <citation type="submission" date="2019-08" db="EMBL/GenBank/DDBJ databases">
        <authorList>
            <person name="Lei W."/>
        </authorList>
    </citation>
    <scope>NUCLEOTIDE SEQUENCE [LARGE SCALE GENOMIC DNA]</scope>
    <source>
        <strain evidence="11 12">CCUG 58627</strain>
    </source>
</reference>
<dbReference type="NCBIfam" id="NF001610">
    <property type="entry name" value="PRK00400.1-1"/>
    <property type="match status" value="1"/>
</dbReference>
<dbReference type="UniPathway" id="UPA00031">
    <property type="reaction ID" value="UER00007"/>
</dbReference>
<dbReference type="GO" id="GO:0004636">
    <property type="term" value="F:phosphoribosyl-ATP diphosphatase activity"/>
    <property type="evidence" value="ECO:0007669"/>
    <property type="project" value="UniProtKB-UniRule"/>
</dbReference>
<dbReference type="SFLD" id="SFLDS00003">
    <property type="entry name" value="Haloacid_Dehalogenase"/>
    <property type="match status" value="1"/>
</dbReference>
<keyword evidence="9 10" id="KW-0368">Histidine biosynthesis</keyword>
<sequence length="295" mass="32229">MLKAVLWDMDGTLIQSEPLWAQATFEMSEIIGRRLTPELHLTTIGGTFTHALKVCLDHAGAEWSAETHEHYFEWMHTRMAQLIPHAEITPGVPALLDALASEQVPCFVVTNTARRLADGAIARVGAHRFAGSITGDDVARGKPDPEGYTAAALQLGVRSDECLVFEDSAAGMRAARAAGCCVIDVTKLPTFEGVGVSDLRQWYETMSTVKNFDSLYSELVDRAASRPEGSGTVAALDKGVHALGKKVIEEAGEVWLAAEYQSKEELAEEISQLLYWTQVMMVARGVTPDDVYKYL</sequence>